<feature type="domain" description="FAD dependent oxidoreductase" evidence="2">
    <location>
        <begin position="2"/>
        <end position="398"/>
    </location>
</feature>
<protein>
    <recommendedName>
        <fullName evidence="2">FAD dependent oxidoreductase domain-containing protein</fullName>
    </recommendedName>
</protein>
<evidence type="ECO:0000256" key="1">
    <source>
        <dbReference type="ARBA" id="ARBA00009410"/>
    </source>
</evidence>
<dbReference type="GO" id="GO:0005886">
    <property type="term" value="C:plasma membrane"/>
    <property type="evidence" value="ECO:0007669"/>
    <property type="project" value="TreeGrafter"/>
</dbReference>
<gene>
    <name evidence="3" type="ORF">METZ01_LOCUS134299</name>
</gene>
<sequence length="414" mass="46186">MRVLILGAGVIGVTTAYELANDGHQITVIDRQSKPAMETSFGNAGLICPGHSFAGTTPKLPGNLMKSLFQKQQVFRYKLHWSPELIRWGLRFLQQCTGENMKTNTNRKLLLCSYSQTKLHDLTAKTGLDYDQKTNGLIYIYRSNETFNEAKDKLNLLSSLDDKMELLDTSKLITIEPALEPIQSKLSGGIYCKTDESGNCFKFTTKLSNLCQKMNVTFNHDEIISRFETKGDEIQKVITNKNEYSADVYVMAMGSYSSLFAKQIGDYLPIYPVKGYSITMPIFDVSKAPFHGGIDEDNMLAFSLIGDCIRFTSIAEIDGYNTGFKPSDFSYMVNLSESLFPDAFDFTSIKYWAGLRPMTPNGSPIFGNGKMKNLFYNTGHGHLGWTMACGSAKITADLITGRKPKLSLKGMLLN</sequence>
<dbReference type="InterPro" id="IPR036188">
    <property type="entry name" value="FAD/NAD-bd_sf"/>
</dbReference>
<dbReference type="GO" id="GO:0005737">
    <property type="term" value="C:cytoplasm"/>
    <property type="evidence" value="ECO:0007669"/>
    <property type="project" value="TreeGrafter"/>
</dbReference>
<evidence type="ECO:0000259" key="2">
    <source>
        <dbReference type="Pfam" id="PF01266"/>
    </source>
</evidence>
<accession>A0A381YWQ7</accession>
<name>A0A381YWQ7_9ZZZZ</name>
<dbReference type="Pfam" id="PF01266">
    <property type="entry name" value="DAO"/>
    <property type="match status" value="1"/>
</dbReference>
<comment type="similarity">
    <text evidence="1">Belongs to the DadA oxidoreductase family.</text>
</comment>
<dbReference type="PANTHER" id="PTHR13847:SF280">
    <property type="entry name" value="D-AMINO ACID DEHYDROGENASE"/>
    <property type="match status" value="1"/>
</dbReference>
<organism evidence="3">
    <name type="scientific">marine metagenome</name>
    <dbReference type="NCBI Taxonomy" id="408172"/>
    <lineage>
        <taxon>unclassified sequences</taxon>
        <taxon>metagenomes</taxon>
        <taxon>ecological metagenomes</taxon>
    </lineage>
</organism>
<dbReference type="GO" id="GO:0008718">
    <property type="term" value="F:D-amino-acid dehydrogenase activity"/>
    <property type="evidence" value="ECO:0007669"/>
    <property type="project" value="TreeGrafter"/>
</dbReference>
<dbReference type="NCBIfam" id="NF001933">
    <property type="entry name" value="PRK00711.1"/>
    <property type="match status" value="1"/>
</dbReference>
<dbReference type="InterPro" id="IPR006076">
    <property type="entry name" value="FAD-dep_OxRdtase"/>
</dbReference>
<dbReference type="Gene3D" id="3.50.50.60">
    <property type="entry name" value="FAD/NAD(P)-binding domain"/>
    <property type="match status" value="2"/>
</dbReference>
<reference evidence="3" key="1">
    <citation type="submission" date="2018-05" db="EMBL/GenBank/DDBJ databases">
        <authorList>
            <person name="Lanie J.A."/>
            <person name="Ng W.-L."/>
            <person name="Kazmierczak K.M."/>
            <person name="Andrzejewski T.M."/>
            <person name="Davidsen T.M."/>
            <person name="Wayne K.J."/>
            <person name="Tettelin H."/>
            <person name="Glass J.I."/>
            <person name="Rusch D."/>
            <person name="Podicherti R."/>
            <person name="Tsui H.-C.T."/>
            <person name="Winkler M.E."/>
        </authorList>
    </citation>
    <scope>NUCLEOTIDE SEQUENCE</scope>
</reference>
<dbReference type="SUPFAM" id="SSF54373">
    <property type="entry name" value="FAD-linked reductases, C-terminal domain"/>
    <property type="match status" value="1"/>
</dbReference>
<evidence type="ECO:0000313" key="3">
    <source>
        <dbReference type="EMBL" id="SVA81445.1"/>
    </source>
</evidence>
<dbReference type="AlphaFoldDB" id="A0A381YWQ7"/>
<dbReference type="SUPFAM" id="SSF51905">
    <property type="entry name" value="FAD/NAD(P)-binding domain"/>
    <property type="match status" value="1"/>
</dbReference>
<dbReference type="PANTHER" id="PTHR13847">
    <property type="entry name" value="SARCOSINE DEHYDROGENASE-RELATED"/>
    <property type="match status" value="1"/>
</dbReference>
<proteinExistence type="inferred from homology"/>
<dbReference type="EMBL" id="UINC01019255">
    <property type="protein sequence ID" value="SVA81445.1"/>
    <property type="molecule type" value="Genomic_DNA"/>
</dbReference>
<dbReference type="GO" id="GO:0055130">
    <property type="term" value="P:D-alanine catabolic process"/>
    <property type="evidence" value="ECO:0007669"/>
    <property type="project" value="TreeGrafter"/>
</dbReference>
<dbReference type="Gene3D" id="3.30.9.10">
    <property type="entry name" value="D-Amino Acid Oxidase, subunit A, domain 2"/>
    <property type="match status" value="1"/>
</dbReference>